<gene>
    <name evidence="2" type="ORF">HMPREF9431_02263</name>
</gene>
<keyword evidence="3" id="KW-1185">Reference proteome</keyword>
<evidence type="ECO:0000313" key="3">
    <source>
        <dbReference type="Proteomes" id="UP000005141"/>
    </source>
</evidence>
<comment type="caution">
    <text evidence="2">The sequence shown here is derived from an EMBL/GenBank/DDBJ whole genome shotgun (WGS) entry which is preliminary data.</text>
</comment>
<feature type="region of interest" description="Disordered" evidence="1">
    <location>
        <begin position="29"/>
        <end position="63"/>
    </location>
</feature>
<accession>G1WEL2</accession>
<protein>
    <submittedName>
        <fullName evidence="2">Uncharacterized protein</fullName>
    </submittedName>
</protein>
<dbReference type="AlphaFoldDB" id="G1WEL2"/>
<evidence type="ECO:0000256" key="1">
    <source>
        <dbReference type="SAM" id="MobiDB-lite"/>
    </source>
</evidence>
<dbReference type="EMBL" id="ADGI01000063">
    <property type="protein sequence ID" value="EGV29102.1"/>
    <property type="molecule type" value="Genomic_DNA"/>
</dbReference>
<organism evidence="2 3">
    <name type="scientific">Segatella oulorum F0390</name>
    <dbReference type="NCBI Taxonomy" id="702438"/>
    <lineage>
        <taxon>Bacteria</taxon>
        <taxon>Pseudomonadati</taxon>
        <taxon>Bacteroidota</taxon>
        <taxon>Bacteroidia</taxon>
        <taxon>Bacteroidales</taxon>
        <taxon>Prevotellaceae</taxon>
        <taxon>Segatella</taxon>
    </lineage>
</organism>
<reference evidence="2 3" key="1">
    <citation type="submission" date="2011-07" db="EMBL/GenBank/DDBJ databases">
        <title>The Genome Sequence of Prevotella oulorum F0390.</title>
        <authorList>
            <consortium name="The Broad Institute Genome Sequencing Platform"/>
            <consortium name="The Broad Institute Genome Sequencing Center for Infectious Disease"/>
            <person name="Earl A."/>
            <person name="Ward D."/>
            <person name="Feldgarden M."/>
            <person name="Gevers D."/>
            <person name="Izard J."/>
            <person name="Ganesan A."/>
            <person name="Baranova O.V."/>
            <person name="Blanton J.M."/>
            <person name="Tanner A.C."/>
            <person name="Dewhirst F.E."/>
            <person name="Young S.K."/>
            <person name="Zeng Q."/>
            <person name="Gargeya S."/>
            <person name="Fitzgerald M."/>
            <person name="Haas B."/>
            <person name="Abouelleil A."/>
            <person name="Alvarado L."/>
            <person name="Arachchi H.M."/>
            <person name="Berlin A."/>
            <person name="Brown A."/>
            <person name="Chapman S.B."/>
            <person name="Chen Z."/>
            <person name="Dunbar C."/>
            <person name="Freedman E."/>
            <person name="Gearin G."/>
            <person name="Gellesch M."/>
            <person name="Goldberg J."/>
            <person name="Griggs A."/>
            <person name="Gujja S."/>
            <person name="Heiman D."/>
            <person name="Howarth C."/>
            <person name="Larson L."/>
            <person name="Lui A."/>
            <person name="MacDonald P.J.P."/>
            <person name="Mehta T."/>
            <person name="Montmayeur A."/>
            <person name="Murphy C."/>
            <person name="Neiman D."/>
            <person name="Pearson M."/>
            <person name="Priest M."/>
            <person name="Roberts A."/>
            <person name="Saif S."/>
            <person name="Shea T."/>
            <person name="Shenoy N."/>
            <person name="Sisk P."/>
            <person name="Stolte C."/>
            <person name="Sykes S."/>
            <person name="Wortman J."/>
            <person name="Nusbaum C."/>
            <person name="Birren B."/>
        </authorList>
    </citation>
    <scope>NUCLEOTIDE SEQUENCE [LARGE SCALE GENOMIC DNA]</scope>
    <source>
        <strain evidence="2 3">F0390</strain>
    </source>
</reference>
<proteinExistence type="predicted"/>
<feature type="compositionally biased region" description="Acidic residues" evidence="1">
    <location>
        <begin position="53"/>
        <end position="63"/>
    </location>
</feature>
<name>G1WEL2_9BACT</name>
<dbReference type="PATRIC" id="fig|702438.4.peg.2378"/>
<dbReference type="HOGENOM" id="CLU_2882182_0_0_10"/>
<dbReference type="RefSeq" id="WP_004381355.1">
    <property type="nucleotide sequence ID" value="NZ_JH114217.1"/>
</dbReference>
<dbReference type="Proteomes" id="UP000005141">
    <property type="component" value="Unassembled WGS sequence"/>
</dbReference>
<evidence type="ECO:0000313" key="2">
    <source>
        <dbReference type="EMBL" id="EGV29102.1"/>
    </source>
</evidence>
<feature type="compositionally biased region" description="Basic and acidic residues" evidence="1">
    <location>
        <begin position="43"/>
        <end position="52"/>
    </location>
</feature>
<dbReference type="OrthoDB" id="1084892at2"/>
<dbReference type="GeneID" id="95426805"/>
<sequence length="63" mass="6908">MKRKTNGKRAYTTPACSIIAVPMESLLLGESPRVHPGQGGGITEHESEHRDGEYDEEGDEELP</sequence>